<sequence length="429" mass="47906">MANTAFGEVTRRDHFAFAPGYRPLNHGSFGTFPKAVAEYQRQLQLEMEARPDTFLRYSYPKLLLEARAAIAPLIGAHTDEVVFVPNATTGINTVLHNLAFEDGDVVVHFNTIYGGCLKSIQYLGETTPATSHSIQITYPIEDDEIVRLFKEAVQSIQAQGRAVKLAVFDTVLTSPGVRFPWEPLVKLCKDLGVRSFVDGAHGLGHIDLTHLGELKPDFMISNCYKWLMVPRGCAVLYVPFSNQHMIRTTVPTSLGYEAPAVRSTMTTTEYFVRLFVRVSTHDTTPYACVPAALAFRRDTCGGEARVREYCEEVAREGGRRVAEVLGTEVLENGARTLGRCCFTNVRLPLSLSGLALAEPEGAKVASWIQDRTAEYETYMPIRLSAGKFWSRLSGQIYLTVDDFEWAAKTLLELCRRVEAGEWRESPRHV</sequence>
<dbReference type="InterPro" id="IPR015421">
    <property type="entry name" value="PyrdxlP-dep_Trfase_major"/>
</dbReference>
<evidence type="ECO:0000313" key="4">
    <source>
        <dbReference type="Proteomes" id="UP000284375"/>
    </source>
</evidence>
<evidence type="ECO:0000313" key="3">
    <source>
        <dbReference type="EMBL" id="ROV97236.1"/>
    </source>
</evidence>
<dbReference type="PANTHER" id="PTHR43092">
    <property type="entry name" value="L-CYSTEINE DESULFHYDRASE"/>
    <property type="match status" value="1"/>
</dbReference>
<dbReference type="InterPro" id="IPR015424">
    <property type="entry name" value="PyrdxlP-dep_Trfase"/>
</dbReference>
<keyword evidence="1" id="KW-0663">Pyridoxal phosphate</keyword>
<evidence type="ECO:0000259" key="2">
    <source>
        <dbReference type="Pfam" id="PF00266"/>
    </source>
</evidence>
<dbReference type="Gene3D" id="3.40.640.10">
    <property type="entry name" value="Type I PLP-dependent aspartate aminotransferase-like (Major domain)"/>
    <property type="match status" value="1"/>
</dbReference>
<dbReference type="STRING" id="252740.A0A423W1L1"/>
<evidence type="ECO:0000256" key="1">
    <source>
        <dbReference type="ARBA" id="ARBA00022898"/>
    </source>
</evidence>
<dbReference type="SUPFAM" id="SSF53383">
    <property type="entry name" value="PLP-dependent transferases"/>
    <property type="match status" value="1"/>
</dbReference>
<reference evidence="3 4" key="1">
    <citation type="submission" date="2015-09" db="EMBL/GenBank/DDBJ databases">
        <title>Host preference determinants of Valsa canker pathogens revealed by comparative genomics.</title>
        <authorList>
            <person name="Yin Z."/>
            <person name="Huang L."/>
        </authorList>
    </citation>
    <scope>NUCLEOTIDE SEQUENCE [LARGE SCALE GENOMIC DNA]</scope>
    <source>
        <strain evidence="3 4">YSFL</strain>
    </source>
</reference>
<dbReference type="PANTHER" id="PTHR43092:SF2">
    <property type="entry name" value="HERCYNYLCYSTEINE SULFOXIDE LYASE"/>
    <property type="match status" value="1"/>
</dbReference>
<organism evidence="3 4">
    <name type="scientific">Cytospora chrysosperma</name>
    <name type="common">Cytospora canker fungus</name>
    <name type="synonym">Sphaeria chrysosperma</name>
    <dbReference type="NCBI Taxonomy" id="252740"/>
    <lineage>
        <taxon>Eukaryota</taxon>
        <taxon>Fungi</taxon>
        <taxon>Dikarya</taxon>
        <taxon>Ascomycota</taxon>
        <taxon>Pezizomycotina</taxon>
        <taxon>Sordariomycetes</taxon>
        <taxon>Sordariomycetidae</taxon>
        <taxon>Diaporthales</taxon>
        <taxon>Cytosporaceae</taxon>
        <taxon>Cytospora</taxon>
    </lineage>
</organism>
<feature type="domain" description="Aminotransferase class V" evidence="2">
    <location>
        <begin position="63"/>
        <end position="240"/>
    </location>
</feature>
<comment type="caution">
    <text evidence="3">The sequence shown here is derived from an EMBL/GenBank/DDBJ whole genome shotgun (WGS) entry which is preliminary data.</text>
</comment>
<dbReference type="Pfam" id="PF00266">
    <property type="entry name" value="Aminotran_5"/>
    <property type="match status" value="1"/>
</dbReference>
<dbReference type="InterPro" id="IPR000192">
    <property type="entry name" value="Aminotrans_V_dom"/>
</dbReference>
<protein>
    <recommendedName>
        <fullName evidence="2">Aminotransferase class V domain-containing protein</fullName>
    </recommendedName>
</protein>
<dbReference type="Proteomes" id="UP000284375">
    <property type="component" value="Unassembled WGS sequence"/>
</dbReference>
<dbReference type="OrthoDB" id="5978656at2759"/>
<dbReference type="EMBL" id="LJZO01000017">
    <property type="protein sequence ID" value="ROV97236.1"/>
    <property type="molecule type" value="Genomic_DNA"/>
</dbReference>
<keyword evidence="4" id="KW-1185">Reference proteome</keyword>
<name>A0A423W1L1_CYTCH</name>
<accession>A0A423W1L1</accession>
<proteinExistence type="predicted"/>
<dbReference type="AlphaFoldDB" id="A0A423W1L1"/>
<gene>
    <name evidence="3" type="ORF">VSDG_04693</name>
</gene>